<comment type="caution">
    <text evidence="2">The sequence shown here is derived from an EMBL/GenBank/DDBJ whole genome shotgun (WGS) entry which is preliminary data.</text>
</comment>
<keyword evidence="3" id="KW-1185">Reference proteome</keyword>
<protein>
    <recommendedName>
        <fullName evidence="1">Amidohydrolase 3 domain-containing protein</fullName>
    </recommendedName>
</protein>
<organism evidence="2 3">
    <name type="scientific">Fusarium falciforme</name>
    <dbReference type="NCBI Taxonomy" id="195108"/>
    <lineage>
        <taxon>Eukaryota</taxon>
        <taxon>Fungi</taxon>
        <taxon>Dikarya</taxon>
        <taxon>Ascomycota</taxon>
        <taxon>Pezizomycotina</taxon>
        <taxon>Sordariomycetes</taxon>
        <taxon>Hypocreomycetidae</taxon>
        <taxon>Hypocreales</taxon>
        <taxon>Nectriaceae</taxon>
        <taxon>Fusarium</taxon>
        <taxon>Fusarium solani species complex</taxon>
    </lineage>
</organism>
<dbReference type="GO" id="GO:0016810">
    <property type="term" value="F:hydrolase activity, acting on carbon-nitrogen (but not peptide) bonds"/>
    <property type="evidence" value="ECO:0007669"/>
    <property type="project" value="InterPro"/>
</dbReference>
<evidence type="ECO:0000313" key="3">
    <source>
        <dbReference type="Proteomes" id="UP001152087"/>
    </source>
</evidence>
<reference evidence="2" key="1">
    <citation type="submission" date="2022-09" db="EMBL/GenBank/DDBJ databases">
        <title>Fusarium specimens isolated from Avocado Roots.</title>
        <authorList>
            <person name="Stajich J."/>
            <person name="Roper C."/>
            <person name="Heimlech-Rivalta G."/>
        </authorList>
    </citation>
    <scope>NUCLEOTIDE SEQUENCE</scope>
    <source>
        <strain evidence="2">A02</strain>
    </source>
</reference>
<dbReference type="InterPro" id="IPR032466">
    <property type="entry name" value="Metal_Hydrolase"/>
</dbReference>
<dbReference type="AlphaFoldDB" id="A0A9W8R7F8"/>
<proteinExistence type="predicted"/>
<dbReference type="Proteomes" id="UP001152087">
    <property type="component" value="Unassembled WGS sequence"/>
</dbReference>
<dbReference type="InterPro" id="IPR011059">
    <property type="entry name" value="Metal-dep_hydrolase_composite"/>
</dbReference>
<dbReference type="PANTHER" id="PTHR22642:SF2">
    <property type="entry name" value="PROTEIN LONG AFTER FAR-RED 3"/>
    <property type="match status" value="1"/>
</dbReference>
<dbReference type="Gene3D" id="3.20.20.140">
    <property type="entry name" value="Metal-dependent hydrolases"/>
    <property type="match status" value="1"/>
</dbReference>
<dbReference type="Gene3D" id="3.10.310.70">
    <property type="match status" value="1"/>
</dbReference>
<dbReference type="InterPro" id="IPR013108">
    <property type="entry name" value="Amidohydro_3"/>
</dbReference>
<dbReference type="SUPFAM" id="SSF51556">
    <property type="entry name" value="Metallo-dependent hydrolases"/>
    <property type="match status" value="1"/>
</dbReference>
<name>A0A9W8R7F8_9HYPO</name>
<evidence type="ECO:0000259" key="1">
    <source>
        <dbReference type="Pfam" id="PF07969"/>
    </source>
</evidence>
<dbReference type="EMBL" id="JAOQAV010000011">
    <property type="protein sequence ID" value="KAJ4190215.1"/>
    <property type="molecule type" value="Genomic_DNA"/>
</dbReference>
<gene>
    <name evidence="2" type="ORF">NW755_005356</name>
</gene>
<feature type="domain" description="Amidohydrolase 3" evidence="1">
    <location>
        <begin position="65"/>
        <end position="560"/>
    </location>
</feature>
<sequence length="570" mass="63625">MAEIFPSSLSANNAVAYYNGRVYTIDKEKPWAEAFIVSPNGIFEAVGSDVEIKKIATERTLVMFNLRQKFIMPGIHGAHTHLLVASMQSLSEAQIGHDCACSYNNVFGDWVVGSFYTADCFPDQKPDRKYLDETYPDQAVFVRDVSVHNVLLNTAALIKCGIDPENAQDPPGGRYVRRPDGTLTGELVESAQLMASRHLGRPPLAFVKEAFRFGIEMCHRFGIEMCHRFGVTSCQEASASTAYLHAVRELEAENNMGIDLYTHIVCHHDFHLTTSEPRASLEALLDISEGFRSKHVNTRFVKMWLDGAPLPPNFTHCSLKEDGQPDDFLLINWEDLLENFKRYDSRGFTIKVHAAGDGSARRVLDVVEEVRKLNPDGPRHEMAHCNAIHPGTLNLTSSRLYKKEHVTDDIPRMTRLRVTGEMSPAIFHHGLEAAYPDIFRWPFNELMADGGLVTIGSDWVLTPNPSLFDALEYIVDKLEYAPGGERRLADGCKTKREIGGEIICEIITLNGARAVGADMRTGSIEVGKRANFIAFDRDLSKGEFAGAKVLKTWFEGKMVYSSNVTGSRTF</sequence>
<accession>A0A9W8R7F8</accession>
<dbReference type="Pfam" id="PF07969">
    <property type="entry name" value="Amidohydro_3"/>
    <property type="match status" value="1"/>
</dbReference>
<evidence type="ECO:0000313" key="2">
    <source>
        <dbReference type="EMBL" id="KAJ4190215.1"/>
    </source>
</evidence>
<dbReference type="PANTHER" id="PTHR22642">
    <property type="entry name" value="IMIDAZOLONEPROPIONASE"/>
    <property type="match status" value="1"/>
</dbReference>
<dbReference type="Gene3D" id="2.30.40.10">
    <property type="entry name" value="Urease, subunit C, domain 1"/>
    <property type="match status" value="1"/>
</dbReference>
<dbReference type="SUPFAM" id="SSF51338">
    <property type="entry name" value="Composite domain of metallo-dependent hydrolases"/>
    <property type="match status" value="1"/>
</dbReference>